<dbReference type="PANTHER" id="PTHR10098:SF108">
    <property type="entry name" value="TETRATRICOPEPTIDE REPEAT PROTEIN 28"/>
    <property type="match status" value="1"/>
</dbReference>
<feature type="repeat" description="TPR" evidence="1">
    <location>
        <begin position="266"/>
        <end position="299"/>
    </location>
</feature>
<keyword evidence="1" id="KW-0802">TPR repeat</keyword>
<accession>A0ABT3B4R7</accession>
<keyword evidence="2" id="KW-1133">Transmembrane helix</keyword>
<dbReference type="SMART" id="SM00028">
    <property type="entry name" value="TPR"/>
    <property type="match status" value="6"/>
</dbReference>
<name>A0ABT3B4R7_9CYAN</name>
<dbReference type="InterPro" id="IPR019734">
    <property type="entry name" value="TPR_rpt"/>
</dbReference>
<dbReference type="SUPFAM" id="SSF48452">
    <property type="entry name" value="TPR-like"/>
    <property type="match status" value="2"/>
</dbReference>
<organism evidence="3 4">
    <name type="scientific">Plectonema radiosum NIES-515</name>
    <dbReference type="NCBI Taxonomy" id="2986073"/>
    <lineage>
        <taxon>Bacteria</taxon>
        <taxon>Bacillati</taxon>
        <taxon>Cyanobacteriota</taxon>
        <taxon>Cyanophyceae</taxon>
        <taxon>Oscillatoriophycideae</taxon>
        <taxon>Oscillatoriales</taxon>
        <taxon>Microcoleaceae</taxon>
        <taxon>Plectonema</taxon>
    </lineage>
</organism>
<evidence type="ECO:0000313" key="3">
    <source>
        <dbReference type="EMBL" id="MCV3216371.1"/>
    </source>
</evidence>
<reference evidence="3 4" key="1">
    <citation type="submission" date="2022-10" db="EMBL/GenBank/DDBJ databases">
        <title>Identification of biosynthetic pathway for the production of the potent trypsin inhibitor radiosumin.</title>
        <authorList>
            <person name="Fewer D.P."/>
            <person name="Delbaje E."/>
            <person name="Ouyang X."/>
            <person name="Agostino P.D."/>
            <person name="Wahlsten M."/>
            <person name="Jokela J."/>
            <person name="Permi P."/>
            <person name="Haapaniemi E."/>
            <person name="Koistinen H."/>
        </authorList>
    </citation>
    <scope>NUCLEOTIDE SEQUENCE [LARGE SCALE GENOMIC DNA]</scope>
    <source>
        <strain evidence="3 4">NIES-515</strain>
    </source>
</reference>
<dbReference type="Pfam" id="PF13176">
    <property type="entry name" value="TPR_7"/>
    <property type="match status" value="2"/>
</dbReference>
<protein>
    <submittedName>
        <fullName evidence="3">Tetratricopeptide repeat protein</fullName>
    </submittedName>
</protein>
<dbReference type="Pfam" id="PF13181">
    <property type="entry name" value="TPR_8"/>
    <property type="match status" value="1"/>
</dbReference>
<evidence type="ECO:0000256" key="1">
    <source>
        <dbReference type="PROSITE-ProRule" id="PRU00339"/>
    </source>
</evidence>
<dbReference type="PROSITE" id="PS50005">
    <property type="entry name" value="TPR"/>
    <property type="match status" value="1"/>
</dbReference>
<dbReference type="RefSeq" id="WP_263748022.1">
    <property type="nucleotide sequence ID" value="NZ_JAOWRF010000326.1"/>
</dbReference>
<keyword evidence="2" id="KW-0812">Transmembrane</keyword>
<keyword evidence="4" id="KW-1185">Reference proteome</keyword>
<keyword evidence="2" id="KW-0472">Membrane</keyword>
<feature type="transmembrane region" description="Helical" evidence="2">
    <location>
        <begin position="64"/>
        <end position="84"/>
    </location>
</feature>
<dbReference type="EMBL" id="JAOWRF010000326">
    <property type="protein sequence ID" value="MCV3216371.1"/>
    <property type="molecule type" value="Genomic_DNA"/>
</dbReference>
<evidence type="ECO:0000313" key="4">
    <source>
        <dbReference type="Proteomes" id="UP001526143"/>
    </source>
</evidence>
<evidence type="ECO:0000256" key="2">
    <source>
        <dbReference type="SAM" id="Phobius"/>
    </source>
</evidence>
<dbReference type="InterPro" id="IPR011990">
    <property type="entry name" value="TPR-like_helical_dom_sf"/>
</dbReference>
<dbReference type="Gene3D" id="1.25.40.10">
    <property type="entry name" value="Tetratricopeptide repeat domain"/>
    <property type="match status" value="2"/>
</dbReference>
<dbReference type="Pfam" id="PF13424">
    <property type="entry name" value="TPR_12"/>
    <property type="match status" value="1"/>
</dbReference>
<comment type="caution">
    <text evidence="3">The sequence shown here is derived from an EMBL/GenBank/DDBJ whole genome shotgun (WGS) entry which is preliminary data.</text>
</comment>
<gene>
    <name evidence="3" type="ORF">OGM63_23140</name>
</gene>
<proteinExistence type="predicted"/>
<dbReference type="PANTHER" id="PTHR10098">
    <property type="entry name" value="RAPSYN-RELATED"/>
    <property type="match status" value="1"/>
</dbReference>
<dbReference type="Proteomes" id="UP001526143">
    <property type="component" value="Unassembled WGS sequence"/>
</dbReference>
<sequence length="410" mass="46622">MSAASTWVKIYRNHDLSIKFDNFVLKITSKFEFFEIRKITVIFMNQKHLFISKFSEKLLPKSQFCAVWCFLLTVLLNPMAVGAVDITQQLHRPLKHSAVRESREEADMLVRQGEQQEDDGKSNKAIESWLQALDIYHLIGDLKAQGLVYDLIGKGYVHLGRLKEAEDPMRRRLAIARDTQDFQGQIFALNNIGTLLLQKGEFTPAAQTFTEAVTIAREVKNIEGQGLSLSNLGLATLRLGDYNKAIKLLETALIFRRRTPDAIAEANTLNNLGDAYLAAGNYQDTIGTYGSALRMAKVTRDRVASPMENRTNELRAIDGLVTAHRSVGRYERAFDLLEQRLTLATESENLGEKLKSFESYALLYEQLGNYPTARNFYERAIILARTLEDSKREVLLLDRLTQMLKQSKHR</sequence>